<accession>A0AAC9LAS8</accession>
<feature type="transmembrane region" description="Helical" evidence="7">
    <location>
        <begin position="21"/>
        <end position="40"/>
    </location>
</feature>
<feature type="transmembrane region" description="Helical" evidence="7">
    <location>
        <begin position="246"/>
        <end position="267"/>
    </location>
</feature>
<evidence type="ECO:0000259" key="8">
    <source>
        <dbReference type="Pfam" id="PF02687"/>
    </source>
</evidence>
<feature type="transmembrane region" description="Helical" evidence="7">
    <location>
        <begin position="520"/>
        <end position="542"/>
    </location>
</feature>
<sequence length="648" mass="66014">MMLGIARQTLRHRIGSFVGSFIALTGGVAMLTSATLVIFSTRAGDLDGADAQLINEITSLLGLFASLAAFLSVFVVAATFAFAVGRRERELALLRGIGATGRQIRRLVLLEGLLVAMAAGITGTLLGLPGASLLVSVLVSRDLAPGSFEVVLSADTLGGAAAVSVGMCAGVALLGTLSAARRAAAIRPIEALRESAVEAVGMRPARWAAGLSSLAVGIGLAGYGIVEGGVTGVVLLTSFSYPLLVGLALLAPVFVGPVTALVTALPARFTAATGSLAAGNVRTASRRSAGTAAPVLLAVGLTVSALGTLNVLSVAGETESREFYAGDVLVEPGPDVDVGEAAAVSAGVAGVSSTTVVATTRTALTRIDGAWSMDGRETLGVEAAAIERFFDVRITAGSLDDLHGRAVALHAASAGELGWSAGDEVSMTFPDGVRVPVRVAALFEGGGVGDLPVIVPPELVRDHAAGTETSSVWVLAESEQLTASVLGDLTDRFAGSRARVLTTDAYFDELMEPDRVAQRAVTLVLAGFVLTYTLISVANTALMSFGSRRREFDLLRRLGATRVQILRMITWESLSVGFVGVLLGGLAAAAASVATWMTARQAMPSAPLVLPWGDFAVVGGCCLLITVGTALLPAVFAARRAGGGAPIA</sequence>
<feature type="transmembrane region" description="Helical" evidence="7">
    <location>
        <begin position="288"/>
        <end position="312"/>
    </location>
</feature>
<evidence type="ECO:0000313" key="9">
    <source>
        <dbReference type="EMBL" id="APU12929.1"/>
    </source>
</evidence>
<keyword evidence="4 7" id="KW-1133">Transmembrane helix</keyword>
<evidence type="ECO:0000256" key="2">
    <source>
        <dbReference type="ARBA" id="ARBA00022475"/>
    </source>
</evidence>
<feature type="transmembrane region" description="Helical" evidence="7">
    <location>
        <begin position="106"/>
        <end position="139"/>
    </location>
</feature>
<keyword evidence="5 7" id="KW-0472">Membrane</keyword>
<proteinExistence type="inferred from homology"/>
<feature type="transmembrane region" description="Helical" evidence="7">
    <location>
        <begin position="60"/>
        <end position="85"/>
    </location>
</feature>
<dbReference type="EMBL" id="CP016076">
    <property type="protein sequence ID" value="APU12929.1"/>
    <property type="molecule type" value="Genomic_DNA"/>
</dbReference>
<comment type="subcellular location">
    <subcellularLocation>
        <location evidence="1">Cell membrane</location>
        <topology evidence="1">Multi-pass membrane protein</topology>
    </subcellularLocation>
</comment>
<dbReference type="RefSeq" id="WP_157433988.1">
    <property type="nucleotide sequence ID" value="NZ_CP016076.1"/>
</dbReference>
<dbReference type="InterPro" id="IPR050250">
    <property type="entry name" value="Macrolide_Exporter_MacB"/>
</dbReference>
<comment type="similarity">
    <text evidence="6">Belongs to the ABC-4 integral membrane protein family.</text>
</comment>
<evidence type="ECO:0000256" key="6">
    <source>
        <dbReference type="ARBA" id="ARBA00038076"/>
    </source>
</evidence>
<name>A0AAC9LAS8_9PSEU</name>
<reference evidence="10" key="1">
    <citation type="submission" date="2016-06" db="EMBL/GenBank/DDBJ databases">
        <title>Complete genome sequence of Actinoalloteichus fjordicus DSM 46855 (=ADI127-17), type strain of the new species Actinoalloteichus fjordicus.</title>
        <authorList>
            <person name="Ruckert C."/>
            <person name="Nouioui I."/>
            <person name="Willmese J."/>
            <person name="van Wezel G."/>
            <person name="Klenk H.-P."/>
            <person name="Kalinowski J."/>
            <person name="Zotchev S.B."/>
        </authorList>
    </citation>
    <scope>NUCLEOTIDE SEQUENCE [LARGE SCALE GENOMIC DNA]</scope>
    <source>
        <strain evidence="10">ADI127-7</strain>
    </source>
</reference>
<feature type="transmembrane region" description="Helical" evidence="7">
    <location>
        <begin position="159"/>
        <end position="180"/>
    </location>
</feature>
<dbReference type="GO" id="GO:0022857">
    <property type="term" value="F:transmembrane transporter activity"/>
    <property type="evidence" value="ECO:0007669"/>
    <property type="project" value="TreeGrafter"/>
</dbReference>
<dbReference type="KEGG" id="acad:UA74_04250"/>
<feature type="domain" description="ABC3 transporter permease C-terminal" evidence="8">
    <location>
        <begin position="524"/>
        <end position="639"/>
    </location>
</feature>
<dbReference type="Proteomes" id="UP000185511">
    <property type="component" value="Chromosome"/>
</dbReference>
<keyword evidence="10" id="KW-1185">Reference proteome</keyword>
<dbReference type="PANTHER" id="PTHR30572">
    <property type="entry name" value="MEMBRANE COMPONENT OF TRANSPORTER-RELATED"/>
    <property type="match status" value="1"/>
</dbReference>
<keyword evidence="2" id="KW-1003">Cell membrane</keyword>
<organism evidence="9 10">
    <name type="scientific">Actinoalloteichus fjordicus</name>
    <dbReference type="NCBI Taxonomy" id="1612552"/>
    <lineage>
        <taxon>Bacteria</taxon>
        <taxon>Bacillati</taxon>
        <taxon>Actinomycetota</taxon>
        <taxon>Actinomycetes</taxon>
        <taxon>Pseudonocardiales</taxon>
        <taxon>Pseudonocardiaceae</taxon>
        <taxon>Actinoalloteichus</taxon>
    </lineage>
</organism>
<feature type="transmembrane region" description="Helical" evidence="7">
    <location>
        <begin position="617"/>
        <end position="638"/>
    </location>
</feature>
<keyword evidence="3 7" id="KW-0812">Transmembrane</keyword>
<evidence type="ECO:0000256" key="4">
    <source>
        <dbReference type="ARBA" id="ARBA00022989"/>
    </source>
</evidence>
<evidence type="ECO:0000256" key="1">
    <source>
        <dbReference type="ARBA" id="ARBA00004651"/>
    </source>
</evidence>
<dbReference type="GO" id="GO:0005886">
    <property type="term" value="C:plasma membrane"/>
    <property type="evidence" value="ECO:0007669"/>
    <property type="project" value="UniProtKB-SubCell"/>
</dbReference>
<evidence type="ECO:0000313" key="10">
    <source>
        <dbReference type="Proteomes" id="UP000185511"/>
    </source>
</evidence>
<dbReference type="PANTHER" id="PTHR30572:SF4">
    <property type="entry name" value="ABC TRANSPORTER PERMEASE YTRF"/>
    <property type="match status" value="1"/>
</dbReference>
<dbReference type="Pfam" id="PF02687">
    <property type="entry name" value="FtsX"/>
    <property type="match status" value="2"/>
</dbReference>
<gene>
    <name evidence="9" type="ORF">UA74_04250</name>
</gene>
<evidence type="ECO:0000256" key="5">
    <source>
        <dbReference type="ARBA" id="ARBA00023136"/>
    </source>
</evidence>
<dbReference type="AlphaFoldDB" id="A0AAC9LAS8"/>
<feature type="transmembrane region" description="Helical" evidence="7">
    <location>
        <begin position="574"/>
        <end position="597"/>
    </location>
</feature>
<feature type="transmembrane region" description="Helical" evidence="7">
    <location>
        <begin position="207"/>
        <end position="226"/>
    </location>
</feature>
<evidence type="ECO:0000256" key="3">
    <source>
        <dbReference type="ARBA" id="ARBA00022692"/>
    </source>
</evidence>
<dbReference type="InterPro" id="IPR003838">
    <property type="entry name" value="ABC3_permease_C"/>
</dbReference>
<protein>
    <recommendedName>
        <fullName evidence="8">ABC3 transporter permease C-terminal domain-containing protein</fullName>
    </recommendedName>
</protein>
<feature type="domain" description="ABC3 transporter permease C-terminal" evidence="8">
    <location>
        <begin position="63"/>
        <end position="186"/>
    </location>
</feature>
<evidence type="ECO:0000256" key="7">
    <source>
        <dbReference type="SAM" id="Phobius"/>
    </source>
</evidence>